<proteinExistence type="predicted"/>
<protein>
    <submittedName>
        <fullName evidence="1">Uncharacterized protein</fullName>
    </submittedName>
</protein>
<reference evidence="1" key="1">
    <citation type="journal article" date="2015" name="Nature">
        <title>Complex archaea that bridge the gap between prokaryotes and eukaryotes.</title>
        <authorList>
            <person name="Spang A."/>
            <person name="Saw J.H."/>
            <person name="Jorgensen S.L."/>
            <person name="Zaremba-Niedzwiedzka K."/>
            <person name="Martijn J."/>
            <person name="Lind A.E."/>
            <person name="van Eijk R."/>
            <person name="Schleper C."/>
            <person name="Guy L."/>
            <person name="Ettema T.J."/>
        </authorList>
    </citation>
    <scope>NUCLEOTIDE SEQUENCE</scope>
</reference>
<dbReference type="EMBL" id="LAZR01043240">
    <property type="protein sequence ID" value="KKL07566.1"/>
    <property type="molecule type" value="Genomic_DNA"/>
</dbReference>
<evidence type="ECO:0000313" key="1">
    <source>
        <dbReference type="EMBL" id="KKL07566.1"/>
    </source>
</evidence>
<organism evidence="1">
    <name type="scientific">marine sediment metagenome</name>
    <dbReference type="NCBI Taxonomy" id="412755"/>
    <lineage>
        <taxon>unclassified sequences</taxon>
        <taxon>metagenomes</taxon>
        <taxon>ecological metagenomes</taxon>
    </lineage>
</organism>
<dbReference type="AlphaFoldDB" id="A0A0F9CPG8"/>
<accession>A0A0F9CPG8</accession>
<feature type="non-terminal residue" evidence="1">
    <location>
        <position position="82"/>
    </location>
</feature>
<gene>
    <name evidence="1" type="ORF">LCGC14_2584760</name>
</gene>
<sequence>MKIDKVLTLLNKFFNEEEETNKRGNKIRRAYIGGDRYIFDFKICSPRDGWQQYDTSQDAWYFGVWIHPEGRVTITFAEGDLS</sequence>
<name>A0A0F9CPG8_9ZZZZ</name>
<comment type="caution">
    <text evidence="1">The sequence shown here is derived from an EMBL/GenBank/DDBJ whole genome shotgun (WGS) entry which is preliminary data.</text>
</comment>